<dbReference type="GO" id="GO:0005975">
    <property type="term" value="P:carbohydrate metabolic process"/>
    <property type="evidence" value="ECO:0007669"/>
    <property type="project" value="InterPro"/>
</dbReference>
<feature type="non-terminal residue" evidence="1">
    <location>
        <position position="164"/>
    </location>
</feature>
<feature type="non-terminal residue" evidence="1">
    <location>
        <position position="1"/>
    </location>
</feature>
<dbReference type="InterPro" id="IPR005593">
    <property type="entry name" value="Xul5P/Fru6P_PKetolase"/>
</dbReference>
<accession>T0YXM7</accession>
<proteinExistence type="predicted"/>
<evidence type="ECO:0000313" key="1">
    <source>
        <dbReference type="EMBL" id="EQD40386.1"/>
    </source>
</evidence>
<gene>
    <name evidence="1" type="ORF">B1A_16459</name>
</gene>
<dbReference type="SUPFAM" id="SSF52518">
    <property type="entry name" value="Thiamin diphosphate-binding fold (THDP-binding)"/>
    <property type="match status" value="1"/>
</dbReference>
<dbReference type="PANTHER" id="PTHR31273">
    <property type="entry name" value="PHOSPHOKETOLASE-RELATED"/>
    <property type="match status" value="1"/>
</dbReference>
<reference evidence="1" key="1">
    <citation type="submission" date="2013-08" db="EMBL/GenBank/DDBJ databases">
        <authorList>
            <person name="Mendez C."/>
            <person name="Richter M."/>
            <person name="Ferrer M."/>
            <person name="Sanchez J."/>
        </authorList>
    </citation>
    <scope>NUCLEOTIDE SEQUENCE</scope>
</reference>
<reference evidence="1" key="2">
    <citation type="journal article" date="2014" name="ISME J.">
        <title>Microbial stratification in low pH oxic and suboxic macroscopic growths along an acid mine drainage.</title>
        <authorList>
            <person name="Mendez-Garcia C."/>
            <person name="Mesa V."/>
            <person name="Sprenger R.R."/>
            <person name="Richter M."/>
            <person name="Diez M.S."/>
            <person name="Solano J."/>
            <person name="Bargiela R."/>
            <person name="Golyshina O.V."/>
            <person name="Manteca A."/>
            <person name="Ramos J.L."/>
            <person name="Gallego J.R."/>
            <person name="Llorente I."/>
            <person name="Martins Dos Santos V.A."/>
            <person name="Jensen O.N."/>
            <person name="Pelaez A.I."/>
            <person name="Sanchez J."/>
            <person name="Ferrer M."/>
        </authorList>
    </citation>
    <scope>NUCLEOTIDE SEQUENCE</scope>
</reference>
<protein>
    <submittedName>
        <fullName evidence="1">Xylulose 5-phosphate/Fructose 6-phosphate phosphoketolase</fullName>
        <ecNumber evidence="1">4.1.2.-</ecNumber>
    </submittedName>
</protein>
<dbReference type="InterPro" id="IPR029061">
    <property type="entry name" value="THDP-binding"/>
</dbReference>
<comment type="caution">
    <text evidence="1">The sequence shown here is derived from an EMBL/GenBank/DDBJ whole genome shotgun (WGS) entry which is preliminary data.</text>
</comment>
<dbReference type="AlphaFoldDB" id="T0YXM7"/>
<name>T0YXM7_9ZZZZ</name>
<sequence length="164" mass="18605">RDLRMPDFRDYAVAVSAPGISGIGDTHVLGPFLRDVAKLNEHPRNFRMVGPDETLSNGLGAVFDVTNRQWDARQVPNDEFLAPTGGVLDSMLSEHQCEGWLEGYLLTGRHGVFNCYEAFIHVVDSMFNQHAKWLEVTRNLPWRVDISSLNYLLSSHVWRQDHNG</sequence>
<dbReference type="EC" id="4.1.2.-" evidence="1"/>
<dbReference type="GO" id="GO:0016832">
    <property type="term" value="F:aldehyde-lyase activity"/>
    <property type="evidence" value="ECO:0007669"/>
    <property type="project" value="InterPro"/>
</dbReference>
<dbReference type="Pfam" id="PF03894">
    <property type="entry name" value="XFP"/>
    <property type="match status" value="1"/>
</dbReference>
<keyword evidence="1" id="KW-0456">Lyase</keyword>
<dbReference type="Gene3D" id="3.40.50.970">
    <property type="match status" value="1"/>
</dbReference>
<organism evidence="1">
    <name type="scientific">mine drainage metagenome</name>
    <dbReference type="NCBI Taxonomy" id="410659"/>
    <lineage>
        <taxon>unclassified sequences</taxon>
        <taxon>metagenomes</taxon>
        <taxon>ecological metagenomes</taxon>
    </lineage>
</organism>
<dbReference type="EMBL" id="AUZX01012103">
    <property type="protein sequence ID" value="EQD40386.1"/>
    <property type="molecule type" value="Genomic_DNA"/>
</dbReference>
<dbReference type="PANTHER" id="PTHR31273:SF0">
    <property type="entry name" value="PHOSPHOKETOLASE-RELATED"/>
    <property type="match status" value="1"/>
</dbReference>